<accession>A0A6J5M0M3</accession>
<reference evidence="1" key="1">
    <citation type="submission" date="2020-04" db="EMBL/GenBank/DDBJ databases">
        <authorList>
            <person name="Chiriac C."/>
            <person name="Salcher M."/>
            <person name="Ghai R."/>
            <person name="Kavagutti S V."/>
        </authorList>
    </citation>
    <scope>NUCLEOTIDE SEQUENCE</scope>
</reference>
<proteinExistence type="predicted"/>
<protein>
    <submittedName>
        <fullName evidence="1">Uncharacterized protein</fullName>
    </submittedName>
</protein>
<gene>
    <name evidence="1" type="ORF">UFOVP343_13</name>
</gene>
<sequence>MKKTLLSMVQSILSDMDSEAVNSIGDSVEAQQIASVIEDTYFNIIAARDIPEHRQLLKLTSLSSTVRPTHFQYPTNTRDIVSLSYNIDTSGGVNYQEIYFVEPLDFLSRMPAVNAGTTLVVPDVNSSTSLVVFTDRMPTYYTSFDDLHIVMNAYAVTVDTTLQESKTRSYGTVYPTFTIADSFTPDLDDTMMPYLLAEAKSTCFSLFKSGSDPKIEQAARRLKSFVQNDMYRTKRPNVRNHYGRN</sequence>
<name>A0A6J5M0M3_9CAUD</name>
<evidence type="ECO:0000313" key="1">
    <source>
        <dbReference type="EMBL" id="CAB4138857.1"/>
    </source>
</evidence>
<organism evidence="1">
    <name type="scientific">uncultured Caudovirales phage</name>
    <dbReference type="NCBI Taxonomy" id="2100421"/>
    <lineage>
        <taxon>Viruses</taxon>
        <taxon>Duplodnaviria</taxon>
        <taxon>Heunggongvirae</taxon>
        <taxon>Uroviricota</taxon>
        <taxon>Caudoviricetes</taxon>
        <taxon>Peduoviridae</taxon>
        <taxon>Maltschvirus</taxon>
        <taxon>Maltschvirus maltsch</taxon>
    </lineage>
</organism>
<dbReference type="EMBL" id="LR796358">
    <property type="protein sequence ID" value="CAB4138857.1"/>
    <property type="molecule type" value="Genomic_DNA"/>
</dbReference>